<dbReference type="STRING" id="70448.A0A090N3K3"/>
<dbReference type="InParanoid" id="A0A090N3K3"/>
<comment type="function">
    <text evidence="7">Arginine methyltransferase involved in the assembly or stability of mitochondrial NADH:ubiquinone oxidoreductase complex (complex I).</text>
</comment>
<evidence type="ECO:0000256" key="8">
    <source>
        <dbReference type="SAM" id="MobiDB-lite"/>
    </source>
</evidence>
<keyword evidence="3 7" id="KW-0489">Methyltransferase</keyword>
<dbReference type="EC" id="2.1.1.320" evidence="7"/>
<keyword evidence="10" id="KW-1185">Reference proteome</keyword>
<dbReference type="PANTHER" id="PTHR12049">
    <property type="entry name" value="PROTEIN ARGININE METHYLTRANSFERASE NDUFAF7, MITOCHONDRIAL"/>
    <property type="match status" value="1"/>
</dbReference>
<dbReference type="RefSeq" id="XP_003079735.2">
    <property type="nucleotide sequence ID" value="XM_003079687.2"/>
</dbReference>
<dbReference type="GeneID" id="9835502"/>
<evidence type="ECO:0000256" key="4">
    <source>
        <dbReference type="ARBA" id="ARBA00022679"/>
    </source>
</evidence>
<dbReference type="GO" id="GO:0032259">
    <property type="term" value="P:methylation"/>
    <property type="evidence" value="ECO:0007669"/>
    <property type="project" value="UniProtKB-KW"/>
</dbReference>
<evidence type="ECO:0000313" key="10">
    <source>
        <dbReference type="Proteomes" id="UP000009170"/>
    </source>
</evidence>
<evidence type="ECO:0000256" key="2">
    <source>
        <dbReference type="ARBA" id="ARBA00005891"/>
    </source>
</evidence>
<keyword evidence="4 7" id="KW-0808">Transferase</keyword>
<dbReference type="Proteomes" id="UP000009170">
    <property type="component" value="Unassembled WGS sequence"/>
</dbReference>
<proteinExistence type="inferred from homology"/>
<keyword evidence="5 7" id="KW-0496">Mitochondrion</keyword>
<evidence type="ECO:0000256" key="5">
    <source>
        <dbReference type="ARBA" id="ARBA00023128"/>
    </source>
</evidence>
<evidence type="ECO:0000313" key="9">
    <source>
        <dbReference type="EMBL" id="CEF98268.1"/>
    </source>
</evidence>
<sequence>MDGTRARLTTTTTTDADVGADVGAGAGVVAIDRGGLRRALDRASMARGMGGGEHGKGERTGMIGHLKRAMAFAGGSIPVSEYVRECLTNPEHGYYMRGDVFGRDGDFVTSPEISQVFGEVLGVWAALQHEALGSPGTLRVVEFGPGRGTLMADLLRGTSKFEKFRSAVSVHLIEVSPALREVQARTLRCVDVETTSAAADDGGARVRVPKNALEGEGGEVDKRSGGDGPSGEAHTRGTSEISGAKVFWHDGLESVPNGPTLVICHEFFDALPVRQFQRTDRGWCEKLVTIDAELASTAETVEETTPRRELAMVLSPGPTPASHMLVPRRLKGLPKEQVDSLRLLELSPPSMTLWDKLADRIEKNSGAVLAIDYGEEGPLGNTLEAIKDHKFVHVLDSPGEADLSAYVDFGALRQIVEEKPQRGVTCYGPVTQQQLLLSLGLVARLEQLVENAASEDQANALVKGCERLVGDGAGNAETGEPPGMGVRYKAMCMVSRGLPKPVGFS</sequence>
<reference evidence="10" key="1">
    <citation type="journal article" date="2006" name="Proc. Natl. Acad. Sci. U.S.A.">
        <title>Genome analysis of the smallest free-living eukaryote Ostreococcus tauri unveils many unique features.</title>
        <authorList>
            <person name="Derelle E."/>
            <person name="Ferraz C."/>
            <person name="Rombauts S."/>
            <person name="Rouze P."/>
            <person name="Worden A.Z."/>
            <person name="Robbens S."/>
            <person name="Partensky F."/>
            <person name="Degroeve S."/>
            <person name="Echeynie S."/>
            <person name="Cooke R."/>
            <person name="Saeys Y."/>
            <person name="Wuyts J."/>
            <person name="Jabbari K."/>
            <person name="Bowler C."/>
            <person name="Panaud O."/>
            <person name="Piegu B."/>
            <person name="Ball S.G."/>
            <person name="Ral J.-P."/>
            <person name="Bouget F.-Y."/>
            <person name="Piganeau G."/>
            <person name="De Baets B."/>
            <person name="Picard A."/>
            <person name="Delseny M."/>
            <person name="Demaille J."/>
            <person name="Van de Peer Y."/>
            <person name="Moreau H."/>
        </authorList>
    </citation>
    <scope>NUCLEOTIDE SEQUENCE [LARGE SCALE GENOMIC DNA]</scope>
    <source>
        <strain evidence="10">OTTH 0595 / CCAP 157/2 / RCC745</strain>
    </source>
</reference>
<comment type="subcellular location">
    <subcellularLocation>
        <location evidence="1 7">Mitochondrion</location>
    </subcellularLocation>
</comment>
<protein>
    <recommendedName>
        <fullName evidence="7">Protein arginine methyltransferase NDUFAF7</fullName>
        <ecNumber evidence="7">2.1.1.320</ecNumber>
    </recommendedName>
</protein>
<feature type="region of interest" description="Disordered" evidence="8">
    <location>
        <begin position="208"/>
        <end position="239"/>
    </location>
</feature>
<dbReference type="PANTHER" id="PTHR12049:SF7">
    <property type="entry name" value="PROTEIN ARGININE METHYLTRANSFERASE NDUFAF7, MITOCHONDRIAL"/>
    <property type="match status" value="1"/>
</dbReference>
<dbReference type="InterPro" id="IPR029063">
    <property type="entry name" value="SAM-dependent_MTases_sf"/>
</dbReference>
<dbReference type="Gene3D" id="3.40.50.12710">
    <property type="match status" value="1"/>
</dbReference>
<dbReference type="InterPro" id="IPR038375">
    <property type="entry name" value="NDUFAF7_sf"/>
</dbReference>
<comment type="catalytic activity">
    <reaction evidence="6 7">
        <text>L-arginyl-[protein] + 2 S-adenosyl-L-methionine = N(omega),N(omega)'-dimethyl-L-arginyl-[protein] + 2 S-adenosyl-L-homocysteine + 2 H(+)</text>
        <dbReference type="Rhea" id="RHEA:48108"/>
        <dbReference type="Rhea" id="RHEA-COMP:10532"/>
        <dbReference type="Rhea" id="RHEA-COMP:11992"/>
        <dbReference type="ChEBI" id="CHEBI:15378"/>
        <dbReference type="ChEBI" id="CHEBI:29965"/>
        <dbReference type="ChEBI" id="CHEBI:57856"/>
        <dbReference type="ChEBI" id="CHEBI:59789"/>
        <dbReference type="ChEBI" id="CHEBI:88221"/>
        <dbReference type="EC" id="2.1.1.320"/>
    </reaction>
</comment>
<dbReference type="GO" id="GO:0032981">
    <property type="term" value="P:mitochondrial respiratory chain complex I assembly"/>
    <property type="evidence" value="ECO:0007669"/>
    <property type="project" value="TreeGrafter"/>
</dbReference>
<dbReference type="OrthoDB" id="438553at2759"/>
<evidence type="ECO:0000256" key="1">
    <source>
        <dbReference type="ARBA" id="ARBA00004173"/>
    </source>
</evidence>
<evidence type="ECO:0000256" key="3">
    <source>
        <dbReference type="ARBA" id="ARBA00022603"/>
    </source>
</evidence>
<dbReference type="InterPro" id="IPR003788">
    <property type="entry name" value="NDUFAF7"/>
</dbReference>
<accession>A0A090N3K3</accession>
<organism evidence="9 10">
    <name type="scientific">Ostreococcus tauri</name>
    <name type="common">Marine green alga</name>
    <dbReference type="NCBI Taxonomy" id="70448"/>
    <lineage>
        <taxon>Eukaryota</taxon>
        <taxon>Viridiplantae</taxon>
        <taxon>Chlorophyta</taxon>
        <taxon>Mamiellophyceae</taxon>
        <taxon>Mamiellales</taxon>
        <taxon>Bathycoccaceae</taxon>
        <taxon>Ostreococcus</taxon>
    </lineage>
</organism>
<reference evidence="9 10" key="2">
    <citation type="journal article" date="2014" name="BMC Genomics">
        <title>An improved genome of the model marine alga Ostreococcus tauri unfolds by assessing Illumina de novo assemblies.</title>
        <authorList>
            <person name="Blanc-Mathieu R."/>
            <person name="Verhelst B."/>
            <person name="Derelle E."/>
            <person name="Rombauts S."/>
            <person name="Bouget F.Y."/>
            <person name="Carre I."/>
            <person name="Chateau A."/>
            <person name="Eyre-Walker A."/>
            <person name="Grimsley N."/>
            <person name="Moreau H."/>
            <person name="Piegu B."/>
            <person name="Rivals E."/>
            <person name="Schackwitz W."/>
            <person name="Van de Peer Y."/>
            <person name="Piganeau G."/>
        </authorList>
    </citation>
    <scope>NUCLEOTIDE SEQUENCE [LARGE SCALE GENOMIC DNA]</scope>
    <source>
        <strain evidence="10">OTTH 0595 / CCAP 157/2 / RCC745</strain>
    </source>
</reference>
<gene>
    <name evidence="9" type="ORF">OT_ostta06g01090</name>
</gene>
<dbReference type="KEGG" id="ota:OT_ostta06g01090"/>
<dbReference type="Pfam" id="PF02636">
    <property type="entry name" value="Methyltransf_28"/>
    <property type="match status" value="1"/>
</dbReference>
<evidence type="ECO:0000256" key="6">
    <source>
        <dbReference type="ARBA" id="ARBA00048612"/>
    </source>
</evidence>
<dbReference type="GO" id="GO:0005739">
    <property type="term" value="C:mitochondrion"/>
    <property type="evidence" value="ECO:0007669"/>
    <property type="project" value="UniProtKB-SubCell"/>
</dbReference>
<dbReference type="AlphaFoldDB" id="A0A090N3K3"/>
<dbReference type="GO" id="GO:0035243">
    <property type="term" value="F:protein-arginine omega-N symmetric methyltransferase activity"/>
    <property type="evidence" value="ECO:0007669"/>
    <property type="project" value="UniProtKB-EC"/>
</dbReference>
<evidence type="ECO:0000256" key="7">
    <source>
        <dbReference type="RuleBase" id="RU364114"/>
    </source>
</evidence>
<comment type="similarity">
    <text evidence="2 7">Belongs to the NDUFAF7 family.</text>
</comment>
<dbReference type="SUPFAM" id="SSF53335">
    <property type="entry name" value="S-adenosyl-L-methionine-dependent methyltransferases"/>
    <property type="match status" value="1"/>
</dbReference>
<dbReference type="EMBL" id="CAID01000006">
    <property type="protein sequence ID" value="CEF98268.1"/>
    <property type="molecule type" value="Genomic_DNA"/>
</dbReference>
<comment type="caution">
    <text evidence="9">The sequence shown here is derived from an EMBL/GenBank/DDBJ whole genome shotgun (WGS) entry which is preliminary data.</text>
</comment>
<name>A0A090N3K3_OSTTA</name>